<accession>A0A7W6WE47</accession>
<gene>
    <name evidence="1" type="ORF">GGE12_002236</name>
</gene>
<sequence>MGVGDDRKLAVHRAVIEVEEALRLAVTHHVALSGSVRDTLVSFTCGSRSFSFKGFWPWSARSASIARSRSAQ</sequence>
<organism evidence="1 2">
    <name type="scientific">Rhizobium mongolense</name>
    <dbReference type="NCBI Taxonomy" id="57676"/>
    <lineage>
        <taxon>Bacteria</taxon>
        <taxon>Pseudomonadati</taxon>
        <taxon>Pseudomonadota</taxon>
        <taxon>Alphaproteobacteria</taxon>
        <taxon>Hyphomicrobiales</taxon>
        <taxon>Rhizobiaceae</taxon>
        <taxon>Rhizobium/Agrobacterium group</taxon>
        <taxon>Rhizobium</taxon>
    </lineage>
</organism>
<proteinExistence type="predicted"/>
<dbReference type="AlphaFoldDB" id="A0A7W6WE47"/>
<name>A0A7W6WE47_9HYPH</name>
<evidence type="ECO:0000313" key="1">
    <source>
        <dbReference type="EMBL" id="MBB4274460.1"/>
    </source>
</evidence>
<evidence type="ECO:0000313" key="2">
    <source>
        <dbReference type="Proteomes" id="UP000533641"/>
    </source>
</evidence>
<dbReference type="EMBL" id="JACIGM010000004">
    <property type="protein sequence ID" value="MBB4274460.1"/>
    <property type="molecule type" value="Genomic_DNA"/>
</dbReference>
<protein>
    <submittedName>
        <fullName evidence="1">Uncharacterized protein</fullName>
    </submittedName>
</protein>
<dbReference type="Proteomes" id="UP000533641">
    <property type="component" value="Unassembled WGS sequence"/>
</dbReference>
<comment type="caution">
    <text evidence="1">The sequence shown here is derived from an EMBL/GenBank/DDBJ whole genome shotgun (WGS) entry which is preliminary data.</text>
</comment>
<reference evidence="1 2" key="1">
    <citation type="submission" date="2020-08" db="EMBL/GenBank/DDBJ databases">
        <title>Genomic Encyclopedia of Type Strains, Phase IV (KMG-V): Genome sequencing to study the core and pangenomes of soil and plant-associated prokaryotes.</title>
        <authorList>
            <person name="Whitman W."/>
        </authorList>
    </citation>
    <scope>NUCLEOTIDE SEQUENCE [LARGE SCALE GENOMIC DNA]</scope>
    <source>
        <strain evidence="1 2">SEMIA 402</strain>
    </source>
</reference>